<accession>A0A9X1NW04</accession>
<dbReference type="NCBIfam" id="TIGR01244">
    <property type="entry name" value="TIGR01244 family sulfur transferase"/>
    <property type="match status" value="1"/>
</dbReference>
<dbReference type="InterPro" id="IPR029021">
    <property type="entry name" value="Prot-tyrosine_phosphatase-like"/>
</dbReference>
<evidence type="ECO:0000313" key="2">
    <source>
        <dbReference type="EMBL" id="MCD7110734.1"/>
    </source>
</evidence>
<gene>
    <name evidence="2" type="ORF">LRX75_17000</name>
</gene>
<evidence type="ECO:0000259" key="1">
    <source>
        <dbReference type="Pfam" id="PF04273"/>
    </source>
</evidence>
<dbReference type="AlphaFoldDB" id="A0A9X1NW04"/>
<feature type="domain" description="Beta-lactamase hydrolase-like protein phosphatase-like" evidence="1">
    <location>
        <begin position="3"/>
        <end position="109"/>
    </location>
</feature>
<dbReference type="GO" id="GO:0016787">
    <property type="term" value="F:hydrolase activity"/>
    <property type="evidence" value="ECO:0007669"/>
    <property type="project" value="InterPro"/>
</dbReference>
<organism evidence="2 3">
    <name type="scientific">Rhizobium quercicola</name>
    <dbReference type="NCBI Taxonomy" id="2901226"/>
    <lineage>
        <taxon>Bacteria</taxon>
        <taxon>Pseudomonadati</taxon>
        <taxon>Pseudomonadota</taxon>
        <taxon>Alphaproteobacteria</taxon>
        <taxon>Hyphomicrobiales</taxon>
        <taxon>Rhizobiaceae</taxon>
        <taxon>Rhizobium/Agrobacterium group</taxon>
        <taxon>Rhizobium</taxon>
    </lineage>
</organism>
<sequence>MDDIRSINDEYSVTGQITAADLDQIKALGFKSIVCHRPDHEQPGQPDFAEIEQRAHALGIETMHIPVGPAGVTADAVHKMVDALDTFQRPILGYCRSGARSTAVYQQTQHIRG</sequence>
<dbReference type="SUPFAM" id="SSF52799">
    <property type="entry name" value="(Phosphotyrosine protein) phosphatases II"/>
    <property type="match status" value="1"/>
</dbReference>
<dbReference type="Proteomes" id="UP001139089">
    <property type="component" value="Unassembled WGS sequence"/>
</dbReference>
<dbReference type="EMBL" id="JAJOZR010000011">
    <property type="protein sequence ID" value="MCD7110734.1"/>
    <property type="molecule type" value="Genomic_DNA"/>
</dbReference>
<comment type="caution">
    <text evidence="2">The sequence shown here is derived from an EMBL/GenBank/DDBJ whole genome shotgun (WGS) entry which is preliminary data.</text>
</comment>
<evidence type="ECO:0000313" key="3">
    <source>
        <dbReference type="Proteomes" id="UP001139089"/>
    </source>
</evidence>
<keyword evidence="3" id="KW-1185">Reference proteome</keyword>
<dbReference type="InterPro" id="IPR005939">
    <property type="entry name" value="BLH_phosphatase-like"/>
</dbReference>
<name>A0A9X1NW04_9HYPH</name>
<dbReference type="Pfam" id="PF04273">
    <property type="entry name" value="BLH_phosphatase"/>
    <property type="match status" value="1"/>
</dbReference>
<dbReference type="RefSeq" id="WP_113149014.1">
    <property type="nucleotide sequence ID" value="NZ_JAJOZR010000011.1"/>
</dbReference>
<proteinExistence type="predicted"/>
<dbReference type="Gene3D" id="3.90.190.10">
    <property type="entry name" value="Protein tyrosine phosphatase superfamily"/>
    <property type="match status" value="1"/>
</dbReference>
<reference evidence="2" key="1">
    <citation type="submission" date="2021-12" db="EMBL/GenBank/DDBJ databases">
        <authorList>
            <person name="Li Y."/>
        </authorList>
    </citation>
    <scope>NUCLEOTIDE SEQUENCE</scope>
    <source>
        <strain evidence="2">DKSPLA3</strain>
    </source>
</reference>
<protein>
    <submittedName>
        <fullName evidence="2">TIGR01244 family phosphatase</fullName>
    </submittedName>
</protein>